<feature type="signal peptide" evidence="16">
    <location>
        <begin position="1"/>
        <end position="19"/>
    </location>
</feature>
<keyword evidence="6" id="KW-0136">Cellulose degradation</keyword>
<sequence>MKTSSAVIALGSLAGTALAHGGVLSYEIANPAATVKGFVPYNTAAGQSSAQREWDTYNPITDPTVATMACNANGAVGAQTATIAAGSKITAYWNNPWPHTLGPIITWMAAVSSSSATPSGNAWFKIDQAGLISGDLPTGTWGMGEMVTDNSSWTSTIPASLKPGTYLLRNEVIAIHTSNQPQFYMQCLQLTVTGSGTASPPSSALAAIPGVYKMSDPSIDIDVYSQSGVTTYTIPGPAPWTG</sequence>
<keyword evidence="11" id="KW-0119">Carbohydrate metabolism</keyword>
<dbReference type="OrthoDB" id="4849160at2759"/>
<dbReference type="GO" id="GO:0004497">
    <property type="term" value="F:monooxygenase activity"/>
    <property type="evidence" value="ECO:0007669"/>
    <property type="project" value="UniProtKB-KW"/>
</dbReference>
<keyword evidence="9" id="KW-0503">Monooxygenase</keyword>
<dbReference type="Pfam" id="PF03443">
    <property type="entry name" value="AA9"/>
    <property type="match status" value="1"/>
</dbReference>
<keyword evidence="7" id="KW-0560">Oxidoreductase</keyword>
<evidence type="ECO:0000256" key="11">
    <source>
        <dbReference type="ARBA" id="ARBA00023277"/>
    </source>
</evidence>
<comment type="similarity">
    <text evidence="13">Belongs to the polysaccharide monooxygenase AA9 family.</text>
</comment>
<comment type="subcellular location">
    <subcellularLocation>
        <location evidence="2">Secreted</location>
    </subcellularLocation>
</comment>
<dbReference type="Gene3D" id="2.70.50.70">
    <property type="match status" value="1"/>
</dbReference>
<evidence type="ECO:0000256" key="7">
    <source>
        <dbReference type="ARBA" id="ARBA00023002"/>
    </source>
</evidence>
<gene>
    <name evidence="18" type="ORF">N0V93_007846</name>
</gene>
<keyword evidence="5 16" id="KW-0732">Signal</keyword>
<dbReference type="GO" id="GO:0005576">
    <property type="term" value="C:extracellular region"/>
    <property type="evidence" value="ECO:0007669"/>
    <property type="project" value="UniProtKB-SubCell"/>
</dbReference>
<dbReference type="PANTHER" id="PTHR33353:SF19">
    <property type="entry name" value="GLYCOSYLHYDROLASE FAMILY 61-8 PROTEIN"/>
    <property type="match status" value="1"/>
</dbReference>
<evidence type="ECO:0000256" key="5">
    <source>
        <dbReference type="ARBA" id="ARBA00022729"/>
    </source>
</evidence>
<keyword evidence="12" id="KW-0624">Polysaccharide degradation</keyword>
<dbReference type="GO" id="GO:0030245">
    <property type="term" value="P:cellulose catabolic process"/>
    <property type="evidence" value="ECO:0007669"/>
    <property type="project" value="UniProtKB-KW"/>
</dbReference>
<evidence type="ECO:0000256" key="16">
    <source>
        <dbReference type="SAM" id="SignalP"/>
    </source>
</evidence>
<dbReference type="InterPro" id="IPR049892">
    <property type="entry name" value="AA9"/>
</dbReference>
<reference evidence="18" key="1">
    <citation type="submission" date="2022-10" db="EMBL/GenBank/DDBJ databases">
        <title>Tapping the CABI collections for fungal endophytes: first genome assemblies for Collariella, Neodidymelliopsis, Ascochyta clinopodiicola, Didymella pomorum, Didymosphaeria variabile, Neocosmospora piperis and Neocucurbitaria cava.</title>
        <authorList>
            <person name="Hill R."/>
        </authorList>
    </citation>
    <scope>NUCLEOTIDE SEQUENCE</scope>
    <source>
        <strain evidence="18">IMI 355082</strain>
    </source>
</reference>
<feature type="domain" description="Auxiliary Activity family 9 catalytic" evidence="17">
    <location>
        <begin position="37"/>
        <end position="232"/>
    </location>
</feature>
<feature type="chain" id="PRO_5040879598" description="lytic cellulose monooxygenase (C4-dehydrogenating)" evidence="16">
    <location>
        <begin position="20"/>
        <end position="242"/>
    </location>
</feature>
<protein>
    <recommendedName>
        <fullName evidence="15">lytic cellulose monooxygenase (C4-dehydrogenating)</fullName>
        <ecNumber evidence="15">1.14.99.56</ecNumber>
    </recommendedName>
</protein>
<dbReference type="InterPro" id="IPR005103">
    <property type="entry name" value="AA9_LPMO"/>
</dbReference>
<dbReference type="Proteomes" id="UP001140453">
    <property type="component" value="Unassembled WGS sequence"/>
</dbReference>
<evidence type="ECO:0000256" key="2">
    <source>
        <dbReference type="ARBA" id="ARBA00004613"/>
    </source>
</evidence>
<dbReference type="CDD" id="cd21175">
    <property type="entry name" value="LPMO_AA9"/>
    <property type="match status" value="1"/>
</dbReference>
<accession>A0A9W9CU75</accession>
<evidence type="ECO:0000256" key="15">
    <source>
        <dbReference type="ARBA" id="ARBA00047174"/>
    </source>
</evidence>
<evidence type="ECO:0000256" key="14">
    <source>
        <dbReference type="ARBA" id="ARBA00045077"/>
    </source>
</evidence>
<evidence type="ECO:0000256" key="12">
    <source>
        <dbReference type="ARBA" id="ARBA00023326"/>
    </source>
</evidence>
<keyword evidence="8" id="KW-0186">Copper</keyword>
<comment type="caution">
    <text evidence="18">The sequence shown here is derived from an EMBL/GenBank/DDBJ whole genome shotgun (WGS) entry which is preliminary data.</text>
</comment>
<evidence type="ECO:0000256" key="10">
    <source>
        <dbReference type="ARBA" id="ARBA00023157"/>
    </source>
</evidence>
<evidence type="ECO:0000256" key="3">
    <source>
        <dbReference type="ARBA" id="ARBA00022525"/>
    </source>
</evidence>
<evidence type="ECO:0000256" key="8">
    <source>
        <dbReference type="ARBA" id="ARBA00023008"/>
    </source>
</evidence>
<evidence type="ECO:0000256" key="4">
    <source>
        <dbReference type="ARBA" id="ARBA00022723"/>
    </source>
</evidence>
<evidence type="ECO:0000256" key="13">
    <source>
        <dbReference type="ARBA" id="ARBA00044502"/>
    </source>
</evidence>
<keyword evidence="19" id="KW-1185">Reference proteome</keyword>
<name>A0A9W9CU75_9PEZI</name>
<keyword evidence="3" id="KW-0964">Secreted</keyword>
<organism evidence="18 19">
    <name type="scientific">Gnomoniopsis smithogilvyi</name>
    <dbReference type="NCBI Taxonomy" id="1191159"/>
    <lineage>
        <taxon>Eukaryota</taxon>
        <taxon>Fungi</taxon>
        <taxon>Dikarya</taxon>
        <taxon>Ascomycota</taxon>
        <taxon>Pezizomycotina</taxon>
        <taxon>Sordariomycetes</taxon>
        <taxon>Sordariomycetidae</taxon>
        <taxon>Diaporthales</taxon>
        <taxon>Gnomoniaceae</taxon>
        <taxon>Gnomoniopsis</taxon>
    </lineage>
</organism>
<dbReference type="EC" id="1.14.99.56" evidence="15"/>
<dbReference type="EMBL" id="JAPEVB010000005">
    <property type="protein sequence ID" value="KAJ4387257.1"/>
    <property type="molecule type" value="Genomic_DNA"/>
</dbReference>
<dbReference type="AlphaFoldDB" id="A0A9W9CU75"/>
<evidence type="ECO:0000256" key="9">
    <source>
        <dbReference type="ARBA" id="ARBA00023033"/>
    </source>
</evidence>
<keyword evidence="10" id="KW-1015">Disulfide bond</keyword>
<dbReference type="PANTHER" id="PTHR33353">
    <property type="entry name" value="PUTATIVE (AFU_ORTHOLOGUE AFUA_1G12560)-RELATED"/>
    <property type="match status" value="1"/>
</dbReference>
<comment type="catalytic activity">
    <reaction evidence="14">
        <text>[(1-&gt;4)-beta-D-glucosyl]n+m + reduced acceptor + O2 = 4-dehydro-beta-D-glucosyl-[(1-&gt;4)-beta-D-glucosyl]n-1 + [(1-&gt;4)-beta-D-glucosyl]m + acceptor + H2O.</text>
        <dbReference type="EC" id="1.14.99.56"/>
    </reaction>
</comment>
<evidence type="ECO:0000256" key="1">
    <source>
        <dbReference type="ARBA" id="ARBA00001973"/>
    </source>
</evidence>
<evidence type="ECO:0000259" key="17">
    <source>
        <dbReference type="Pfam" id="PF03443"/>
    </source>
</evidence>
<keyword evidence="4" id="KW-0479">Metal-binding</keyword>
<evidence type="ECO:0000313" key="19">
    <source>
        <dbReference type="Proteomes" id="UP001140453"/>
    </source>
</evidence>
<dbReference type="GO" id="GO:0046872">
    <property type="term" value="F:metal ion binding"/>
    <property type="evidence" value="ECO:0007669"/>
    <property type="project" value="UniProtKB-KW"/>
</dbReference>
<proteinExistence type="inferred from homology"/>
<comment type="cofactor">
    <cofactor evidence="1">
        <name>Cu(2+)</name>
        <dbReference type="ChEBI" id="CHEBI:29036"/>
    </cofactor>
</comment>
<evidence type="ECO:0000256" key="6">
    <source>
        <dbReference type="ARBA" id="ARBA00023001"/>
    </source>
</evidence>
<evidence type="ECO:0000313" key="18">
    <source>
        <dbReference type="EMBL" id="KAJ4387257.1"/>
    </source>
</evidence>